<feature type="transmembrane region" description="Helical" evidence="9">
    <location>
        <begin position="135"/>
        <end position="158"/>
    </location>
</feature>
<feature type="transmembrane region" description="Helical" evidence="9">
    <location>
        <begin position="165"/>
        <end position="185"/>
    </location>
</feature>
<evidence type="ECO:0000256" key="8">
    <source>
        <dbReference type="RuleBase" id="RU000320"/>
    </source>
</evidence>
<keyword evidence="7 9" id="KW-0472">Membrane</keyword>
<evidence type="ECO:0000313" key="11">
    <source>
        <dbReference type="EMBL" id="MBK5926939.1"/>
    </source>
</evidence>
<name>A0A934WII6_9RHOB</name>
<evidence type="ECO:0000256" key="1">
    <source>
        <dbReference type="ARBA" id="ARBA00002378"/>
    </source>
</evidence>
<feature type="transmembrane region" description="Helical" evidence="9">
    <location>
        <begin position="237"/>
        <end position="258"/>
    </location>
</feature>
<evidence type="ECO:0000256" key="7">
    <source>
        <dbReference type="ARBA" id="ARBA00023136"/>
    </source>
</evidence>
<feature type="transmembrane region" description="Helical" evidence="9">
    <location>
        <begin position="6"/>
        <end position="25"/>
    </location>
</feature>
<protein>
    <recommendedName>
        <fullName evidence="10">NADH:quinone oxidoreductase/Mrp antiporter transmembrane domain-containing protein</fullName>
    </recommendedName>
</protein>
<feature type="transmembrane region" description="Helical" evidence="9">
    <location>
        <begin position="111"/>
        <end position="129"/>
    </location>
</feature>
<dbReference type="PANTHER" id="PTHR42703">
    <property type="entry name" value="NADH DEHYDROGENASE"/>
    <property type="match status" value="1"/>
</dbReference>
<dbReference type="PRINTS" id="PR01437">
    <property type="entry name" value="NUOXDRDTASE4"/>
</dbReference>
<dbReference type="AlphaFoldDB" id="A0A934WII6"/>
<dbReference type="GO" id="GO:0042773">
    <property type="term" value="P:ATP synthesis coupled electron transport"/>
    <property type="evidence" value="ECO:0007669"/>
    <property type="project" value="InterPro"/>
</dbReference>
<proteinExistence type="inferred from homology"/>
<feature type="domain" description="NADH:quinone oxidoreductase/Mrp antiporter transmembrane" evidence="10">
    <location>
        <begin position="129"/>
        <end position="422"/>
    </location>
</feature>
<evidence type="ECO:0000256" key="5">
    <source>
        <dbReference type="ARBA" id="ARBA00022692"/>
    </source>
</evidence>
<evidence type="ECO:0000256" key="3">
    <source>
        <dbReference type="ARBA" id="ARBA00005346"/>
    </source>
</evidence>
<dbReference type="InterPro" id="IPR001750">
    <property type="entry name" value="ND/Mrp_TM"/>
</dbReference>
<dbReference type="GO" id="GO:0008137">
    <property type="term" value="F:NADH dehydrogenase (ubiquinone) activity"/>
    <property type="evidence" value="ECO:0007669"/>
    <property type="project" value="InterPro"/>
</dbReference>
<feature type="transmembrane region" description="Helical" evidence="9">
    <location>
        <begin position="408"/>
        <end position="431"/>
    </location>
</feature>
<feature type="transmembrane region" description="Helical" evidence="9">
    <location>
        <begin position="205"/>
        <end position="230"/>
    </location>
</feature>
<keyword evidence="5 8" id="KW-0812">Transmembrane</keyword>
<reference evidence="11" key="2">
    <citation type="journal article" date="2020" name="Microorganisms">
        <title>Osmotic Adaptation and Compatible Solute Biosynthesis of Phototrophic Bacteria as Revealed from Genome Analyses.</title>
        <authorList>
            <person name="Imhoff J.F."/>
            <person name="Rahn T."/>
            <person name="Kunzel S."/>
            <person name="Keller A."/>
            <person name="Neulinger S.C."/>
        </authorList>
    </citation>
    <scope>NUCLEOTIDE SEQUENCE</scope>
    <source>
        <strain evidence="11">LMG 28126</strain>
    </source>
</reference>
<keyword evidence="4" id="KW-1003">Cell membrane</keyword>
<comment type="caution">
    <text evidence="11">The sequence shown here is derived from an EMBL/GenBank/DDBJ whole genome shotgun (WGS) entry which is preliminary data.</text>
</comment>
<dbReference type="InterPro" id="IPR050586">
    <property type="entry name" value="CPA3_Na-H_Antiporter_D"/>
</dbReference>
<evidence type="ECO:0000256" key="9">
    <source>
        <dbReference type="SAM" id="Phobius"/>
    </source>
</evidence>
<dbReference type="Pfam" id="PF00361">
    <property type="entry name" value="Proton_antipo_M"/>
    <property type="match status" value="1"/>
</dbReference>
<evidence type="ECO:0000256" key="2">
    <source>
        <dbReference type="ARBA" id="ARBA00004651"/>
    </source>
</evidence>
<dbReference type="PANTHER" id="PTHR42703:SF1">
    <property type="entry name" value="NA(+)_H(+) ANTIPORTER SUBUNIT D1"/>
    <property type="match status" value="1"/>
</dbReference>
<dbReference type="EMBL" id="NHSD01000188">
    <property type="protein sequence ID" value="MBK5926939.1"/>
    <property type="molecule type" value="Genomic_DNA"/>
</dbReference>
<evidence type="ECO:0000259" key="10">
    <source>
        <dbReference type="Pfam" id="PF00361"/>
    </source>
</evidence>
<feature type="transmembrane region" description="Helical" evidence="9">
    <location>
        <begin position="329"/>
        <end position="349"/>
    </location>
</feature>
<organism evidence="11 12">
    <name type="scientific">Rhodobaculum claviforme</name>
    <dbReference type="NCBI Taxonomy" id="1549854"/>
    <lineage>
        <taxon>Bacteria</taxon>
        <taxon>Pseudomonadati</taxon>
        <taxon>Pseudomonadota</taxon>
        <taxon>Alphaproteobacteria</taxon>
        <taxon>Rhodobacterales</taxon>
        <taxon>Paracoccaceae</taxon>
        <taxon>Rhodobaculum</taxon>
    </lineage>
</organism>
<comment type="subcellular location">
    <subcellularLocation>
        <location evidence="2">Cell membrane</location>
        <topology evidence="2">Multi-pass membrane protein</topology>
    </subcellularLocation>
    <subcellularLocation>
        <location evidence="8">Membrane</location>
        <topology evidence="8">Multi-pass membrane protein</topology>
    </subcellularLocation>
</comment>
<gene>
    <name evidence="11" type="ORF">CCR87_06200</name>
</gene>
<dbReference type="GO" id="GO:0005886">
    <property type="term" value="C:plasma membrane"/>
    <property type="evidence" value="ECO:0007669"/>
    <property type="project" value="UniProtKB-SubCell"/>
</dbReference>
<feature type="transmembrane region" description="Helical" evidence="9">
    <location>
        <begin position="270"/>
        <end position="291"/>
    </location>
</feature>
<comment type="similarity">
    <text evidence="3">Belongs to the CPA3 antiporters (TC 2.A.63) subunit D family.</text>
</comment>
<reference evidence="11" key="1">
    <citation type="submission" date="2017-05" db="EMBL/GenBank/DDBJ databases">
        <authorList>
            <person name="Imhoff J.F."/>
            <person name="Rahn T."/>
            <person name="Kuenzel S."/>
            <person name="Neulinger S.C."/>
        </authorList>
    </citation>
    <scope>NUCLEOTIDE SEQUENCE</scope>
    <source>
        <strain evidence="11">LMG 28126</strain>
    </source>
</reference>
<dbReference type="InterPro" id="IPR003918">
    <property type="entry name" value="NADH_UbQ_OxRdtase"/>
</dbReference>
<feature type="transmembrane region" description="Helical" evidence="9">
    <location>
        <begin position="32"/>
        <end position="51"/>
    </location>
</feature>
<feature type="transmembrane region" description="Helical" evidence="9">
    <location>
        <begin position="77"/>
        <end position="99"/>
    </location>
</feature>
<keyword evidence="6 9" id="KW-1133">Transmembrane helix</keyword>
<comment type="function">
    <text evidence="1">NDH-1 shuttles electrons from NADH, via FMN and iron-sulfur (Fe-S) centers, to quinones in the respiratory chain. The immediate electron acceptor for the enzyme in this species is believed to be ubiquinone. Couples the redox reaction to proton translocation (for every two electrons transferred, four hydrogen ions are translocated across the cytoplasmic membrane), and thus conserves the redox energy in a proton gradient.</text>
</comment>
<accession>A0A934WII6</accession>
<evidence type="ECO:0000256" key="4">
    <source>
        <dbReference type="ARBA" id="ARBA00022475"/>
    </source>
</evidence>
<feature type="transmembrane region" description="Helical" evidence="9">
    <location>
        <begin position="298"/>
        <end position="317"/>
    </location>
</feature>
<sequence length="495" mass="51082">MPHLIDWEVVAIMAPLLGALAGLVMPRAAAGIGIAAVGLTTLAVAALSWAVTTQGARMMALGGWGAPLGIDLRADGLAVMMLAMTAGVGLCISLSALAGQRARPAAGRPGVFWPLWLLLLAGLNGAYLSTDLFNLYVMLEVISLAAVGLTVMGGGAAALRAGFEYLMASMLGALLFLLAVGFVYLRFGRLDLMGLADLVTPGDPAMAGVLALMLVGLALKTALFPLHWWLPAAHASATAPASALLSALVVKVSLYIVLRVGQYLVPPTEGLVLLVGLAGGAAMIWGGIQALRAERLKLLVAWSTVAQIGLIFVAFARSGAAGTAESWKAAALLMLAHAVAKAAMFLAAGRIKDEVGHDEIARLDRSPVRPTLAQFTFALAAISLIGLPPSIGFAGKWLLMEGALAAGYWHWVALTFVGTLLSVAVFSRVMVPFLRFDRQRGPVGEHQGWALADAPPLVLALASFGLGLGAAQILTMLEVGEPFARATGAVLGGAP</sequence>
<evidence type="ECO:0000256" key="6">
    <source>
        <dbReference type="ARBA" id="ARBA00022989"/>
    </source>
</evidence>
<dbReference type="Proteomes" id="UP000706333">
    <property type="component" value="Unassembled WGS sequence"/>
</dbReference>
<feature type="transmembrane region" description="Helical" evidence="9">
    <location>
        <begin position="370"/>
        <end position="388"/>
    </location>
</feature>
<keyword evidence="12" id="KW-1185">Reference proteome</keyword>
<evidence type="ECO:0000313" key="12">
    <source>
        <dbReference type="Proteomes" id="UP000706333"/>
    </source>
</evidence>